<gene>
    <name evidence="2" type="ORF">LCGC14_2166920</name>
</gene>
<dbReference type="EMBL" id="LAZR01027901">
    <property type="protein sequence ID" value="KKL64249.1"/>
    <property type="molecule type" value="Genomic_DNA"/>
</dbReference>
<dbReference type="Gene3D" id="3.20.20.190">
    <property type="entry name" value="Phosphatidylinositol (PI) phosphodiesterase"/>
    <property type="match status" value="1"/>
</dbReference>
<proteinExistence type="predicted"/>
<dbReference type="PANTHER" id="PTHR46211:SF14">
    <property type="entry name" value="GLYCEROPHOSPHODIESTER PHOSPHODIESTERASE"/>
    <property type="match status" value="1"/>
</dbReference>
<feature type="non-terminal residue" evidence="2">
    <location>
        <position position="277"/>
    </location>
</feature>
<accession>A0A0F9DRA5</accession>
<dbReference type="AlphaFoldDB" id="A0A0F9DRA5"/>
<dbReference type="PROSITE" id="PS50007">
    <property type="entry name" value="PIPLC_X_DOMAIN"/>
    <property type="match status" value="1"/>
</dbReference>
<dbReference type="SUPFAM" id="SSF51695">
    <property type="entry name" value="PLC-like phosphodiesterases"/>
    <property type="match status" value="1"/>
</dbReference>
<dbReference type="InterPro" id="IPR030395">
    <property type="entry name" value="GP_PDE_dom"/>
</dbReference>
<evidence type="ECO:0000313" key="2">
    <source>
        <dbReference type="EMBL" id="KKL64249.1"/>
    </source>
</evidence>
<comment type="caution">
    <text evidence="2">The sequence shown here is derived from an EMBL/GenBank/DDBJ whole genome shotgun (WGS) entry which is preliminary data.</text>
</comment>
<name>A0A0F9DRA5_9ZZZZ</name>
<dbReference type="InterPro" id="IPR017946">
    <property type="entry name" value="PLC-like_Pdiesterase_TIM-brl"/>
</dbReference>
<dbReference type="PANTHER" id="PTHR46211">
    <property type="entry name" value="GLYCEROPHOSPHORYL DIESTER PHOSPHODIESTERASE"/>
    <property type="match status" value="1"/>
</dbReference>
<sequence>MTLATAALFFFITSQALGNSQLRTTIPSSPNKLLVIGHRGAAGLAPENTLAAFKKALNLGVDAIELDVHLSADKILVVYHDFTLKPEITRTSNGEWLDMWTGLLVKNLSLGELKGFDVGRMKPHTGYARRYPNQTSVDGERIPTLKEVIDLIRSLQNKTTRLWIEIKTSPENTKASRKPKPVARAVVNLLDRENFSKRVKILSFDWRALVHVQKIAPEISTVYLSRIGNRLNNIKPGQPGPSPWTAGIDIDNYNGSIPLAIKAAGGRFWAPYYKYVT</sequence>
<organism evidence="2">
    <name type="scientific">marine sediment metagenome</name>
    <dbReference type="NCBI Taxonomy" id="412755"/>
    <lineage>
        <taxon>unclassified sequences</taxon>
        <taxon>metagenomes</taxon>
        <taxon>ecological metagenomes</taxon>
    </lineage>
</organism>
<feature type="domain" description="GP-PDE" evidence="1">
    <location>
        <begin position="33"/>
        <end position="277"/>
    </location>
</feature>
<evidence type="ECO:0000259" key="1">
    <source>
        <dbReference type="PROSITE" id="PS51704"/>
    </source>
</evidence>
<dbReference type="GO" id="GO:0008081">
    <property type="term" value="F:phosphoric diester hydrolase activity"/>
    <property type="evidence" value="ECO:0007669"/>
    <property type="project" value="InterPro"/>
</dbReference>
<protein>
    <recommendedName>
        <fullName evidence="1">GP-PDE domain-containing protein</fullName>
    </recommendedName>
</protein>
<dbReference type="GO" id="GO:0006629">
    <property type="term" value="P:lipid metabolic process"/>
    <property type="evidence" value="ECO:0007669"/>
    <property type="project" value="InterPro"/>
</dbReference>
<reference evidence="2" key="1">
    <citation type="journal article" date="2015" name="Nature">
        <title>Complex archaea that bridge the gap between prokaryotes and eukaryotes.</title>
        <authorList>
            <person name="Spang A."/>
            <person name="Saw J.H."/>
            <person name="Jorgensen S.L."/>
            <person name="Zaremba-Niedzwiedzka K."/>
            <person name="Martijn J."/>
            <person name="Lind A.E."/>
            <person name="van Eijk R."/>
            <person name="Schleper C."/>
            <person name="Guy L."/>
            <person name="Ettema T.J."/>
        </authorList>
    </citation>
    <scope>NUCLEOTIDE SEQUENCE</scope>
</reference>
<dbReference type="PROSITE" id="PS51704">
    <property type="entry name" value="GP_PDE"/>
    <property type="match status" value="1"/>
</dbReference>
<dbReference type="Pfam" id="PF03009">
    <property type="entry name" value="GDPD"/>
    <property type="match status" value="1"/>
</dbReference>